<feature type="non-terminal residue" evidence="2">
    <location>
        <position position="117"/>
    </location>
</feature>
<reference evidence="2" key="1">
    <citation type="submission" date="2022-03" db="EMBL/GenBank/DDBJ databases">
        <authorList>
            <person name="Martin H S."/>
        </authorList>
    </citation>
    <scope>NUCLEOTIDE SEQUENCE</scope>
</reference>
<organism evidence="2 3">
    <name type="scientific">Iphiclides podalirius</name>
    <name type="common">scarce swallowtail</name>
    <dbReference type="NCBI Taxonomy" id="110791"/>
    <lineage>
        <taxon>Eukaryota</taxon>
        <taxon>Metazoa</taxon>
        <taxon>Ecdysozoa</taxon>
        <taxon>Arthropoda</taxon>
        <taxon>Hexapoda</taxon>
        <taxon>Insecta</taxon>
        <taxon>Pterygota</taxon>
        <taxon>Neoptera</taxon>
        <taxon>Endopterygota</taxon>
        <taxon>Lepidoptera</taxon>
        <taxon>Glossata</taxon>
        <taxon>Ditrysia</taxon>
        <taxon>Papilionoidea</taxon>
        <taxon>Papilionidae</taxon>
        <taxon>Papilioninae</taxon>
        <taxon>Iphiclides</taxon>
    </lineage>
</organism>
<gene>
    <name evidence="2" type="ORF">IPOD504_LOCUS13762</name>
</gene>
<proteinExistence type="predicted"/>
<keyword evidence="3" id="KW-1185">Reference proteome</keyword>
<dbReference type="EMBL" id="OW152816">
    <property type="protein sequence ID" value="CAH2067179.1"/>
    <property type="molecule type" value="Genomic_DNA"/>
</dbReference>
<dbReference type="Proteomes" id="UP000837857">
    <property type="component" value="Chromosome 4"/>
</dbReference>
<protein>
    <submittedName>
        <fullName evidence="2">Uncharacterized protein</fullName>
    </submittedName>
</protein>
<evidence type="ECO:0000256" key="1">
    <source>
        <dbReference type="SAM" id="MobiDB-lite"/>
    </source>
</evidence>
<sequence length="117" mass="13048">MRLSGDRFGPFRNQRQKSLWAEVEKPARPPRNGTDGGRREDRSRALRLAGAAATGRGRLAVVVLGKERIRQRSDINLDTAQTLSDTTQPCWDRESRVRKARRQCGALVAHAEAAEPS</sequence>
<evidence type="ECO:0000313" key="3">
    <source>
        <dbReference type="Proteomes" id="UP000837857"/>
    </source>
</evidence>
<accession>A0ABN8IU80</accession>
<feature type="region of interest" description="Disordered" evidence="1">
    <location>
        <begin position="1"/>
        <end position="43"/>
    </location>
</feature>
<evidence type="ECO:0000313" key="2">
    <source>
        <dbReference type="EMBL" id="CAH2067179.1"/>
    </source>
</evidence>
<name>A0ABN8IU80_9NEOP</name>